<feature type="domain" description="FAD-binding" evidence="4">
    <location>
        <begin position="16"/>
        <end position="377"/>
    </location>
</feature>
<reference evidence="5 6" key="1">
    <citation type="journal article" date="2023" name="IMA Fungus">
        <title>Comparative genomic study of the Penicillium genus elucidates a diverse pangenome and 15 lateral gene transfer events.</title>
        <authorList>
            <person name="Petersen C."/>
            <person name="Sorensen T."/>
            <person name="Nielsen M.R."/>
            <person name="Sondergaard T.E."/>
            <person name="Sorensen J.L."/>
            <person name="Fitzpatrick D.A."/>
            <person name="Frisvad J.C."/>
            <person name="Nielsen K.L."/>
        </authorList>
    </citation>
    <scope>NUCLEOTIDE SEQUENCE [LARGE SCALE GENOMIC DNA]</scope>
    <source>
        <strain evidence="5 6">IBT 35679</strain>
    </source>
</reference>
<gene>
    <name evidence="5" type="ORF">N7494_006307</name>
</gene>
<evidence type="ECO:0000256" key="1">
    <source>
        <dbReference type="ARBA" id="ARBA00022630"/>
    </source>
</evidence>
<dbReference type="EMBL" id="JAQIZZ010000005">
    <property type="protein sequence ID" value="KAJ5541231.1"/>
    <property type="molecule type" value="Genomic_DNA"/>
</dbReference>
<dbReference type="Proteomes" id="UP001220324">
    <property type="component" value="Unassembled WGS sequence"/>
</dbReference>
<keyword evidence="2" id="KW-0274">FAD</keyword>
<dbReference type="PANTHER" id="PTHR43004">
    <property type="entry name" value="TRK SYSTEM POTASSIUM UPTAKE PROTEIN"/>
    <property type="match status" value="1"/>
</dbReference>
<evidence type="ECO:0000256" key="3">
    <source>
        <dbReference type="ARBA" id="ARBA00023002"/>
    </source>
</evidence>
<dbReference type="InterPro" id="IPR036188">
    <property type="entry name" value="FAD/NAD-bd_sf"/>
</dbReference>
<sequence>MGSIQPEDTMFSPGPLVVGGGPVGMLTALRLAQLGVPCTLCEMNTETTRWPKMDNNSCHTMEILRIMGLAEEYRQQTGAIPQHSEWDTIFFNTCGLKKKLVSRWHIPSNNEYRAKIHADNDGSQPAEPGQRCSQIVLEAFLKKKCLAEPLITSHFGYKFISLAEDDEGVTATFIDMDNREKTMRAAYLVGADGAQSKVRKSVGIQLPGRPLPGAFFMVHFRSKELTKSSPFGKWWHAFGLHGGFMINQDDIDTYTCHEPCSADAAAIRELQEHPEKIPYRVLGSLGMPYKFEIDEVVLANAWRPNFGLADSYVSRDGHGRVFLAGDAAHRNPPHGGYGMNSGVEDAFSLAWRLSALYKGIGGKNLITSYTNERRPNMMMRLERCDAHIGKFTPMIMRTMTAPNTDIFLEESEAGEKARAEVAMHLDSVGPENIDRGVELDLRYSNSEVIVSDGTREPGFDNMSYTPSTRPGHRAPHVFLSDDHTSTVDLYGTEWTLMDFSKIESDYQKPTGYDEARSSATTFKSVANSMKMPLTHVQLDDEATSPVATFKAVANAMRMPLTHVQLDARETHVKSVWENFDYVLVRPDGYVAWRGGKEGARDERCELNVGRIRNILCIALGWKTDPGFAVGEKKELNLDINLTSIHGVKEELGVGEGQGDAFVGFAREENRN</sequence>
<comment type="caution">
    <text evidence="5">The sequence shown here is derived from an EMBL/GenBank/DDBJ whole genome shotgun (WGS) entry which is preliminary data.</text>
</comment>
<dbReference type="GO" id="GO:0071949">
    <property type="term" value="F:FAD binding"/>
    <property type="evidence" value="ECO:0007669"/>
    <property type="project" value="InterPro"/>
</dbReference>
<evidence type="ECO:0000313" key="6">
    <source>
        <dbReference type="Proteomes" id="UP001220324"/>
    </source>
</evidence>
<keyword evidence="6" id="KW-1185">Reference proteome</keyword>
<name>A0AAD6GGG2_9EURO</name>
<keyword evidence="1" id="KW-0285">Flavoprotein</keyword>
<dbReference type="Pfam" id="PF01494">
    <property type="entry name" value="FAD_binding_3"/>
    <property type="match status" value="1"/>
</dbReference>
<dbReference type="Gene3D" id="3.30.9.10">
    <property type="entry name" value="D-Amino Acid Oxidase, subunit A, domain 2"/>
    <property type="match status" value="1"/>
</dbReference>
<dbReference type="Gene3D" id="3.50.50.60">
    <property type="entry name" value="FAD/NAD(P)-binding domain"/>
    <property type="match status" value="1"/>
</dbReference>
<keyword evidence="3" id="KW-0560">Oxidoreductase</keyword>
<evidence type="ECO:0000259" key="4">
    <source>
        <dbReference type="Pfam" id="PF01494"/>
    </source>
</evidence>
<accession>A0AAD6GGG2</accession>
<dbReference type="InterPro" id="IPR002938">
    <property type="entry name" value="FAD-bd"/>
</dbReference>
<organism evidence="5 6">
    <name type="scientific">Penicillium frequentans</name>
    <dbReference type="NCBI Taxonomy" id="3151616"/>
    <lineage>
        <taxon>Eukaryota</taxon>
        <taxon>Fungi</taxon>
        <taxon>Dikarya</taxon>
        <taxon>Ascomycota</taxon>
        <taxon>Pezizomycotina</taxon>
        <taxon>Eurotiomycetes</taxon>
        <taxon>Eurotiomycetidae</taxon>
        <taxon>Eurotiales</taxon>
        <taxon>Aspergillaceae</taxon>
        <taxon>Penicillium</taxon>
    </lineage>
</organism>
<protein>
    <recommendedName>
        <fullName evidence="4">FAD-binding domain-containing protein</fullName>
    </recommendedName>
</protein>
<dbReference type="AlphaFoldDB" id="A0AAD6GGG2"/>
<dbReference type="Pfam" id="PF21274">
    <property type="entry name" value="Rng_hyd_C"/>
    <property type="match status" value="1"/>
</dbReference>
<evidence type="ECO:0000313" key="5">
    <source>
        <dbReference type="EMBL" id="KAJ5541231.1"/>
    </source>
</evidence>
<proteinExistence type="predicted"/>
<evidence type="ECO:0000256" key="2">
    <source>
        <dbReference type="ARBA" id="ARBA00022827"/>
    </source>
</evidence>
<dbReference type="SUPFAM" id="SSF51905">
    <property type="entry name" value="FAD/NAD(P)-binding domain"/>
    <property type="match status" value="1"/>
</dbReference>
<dbReference type="Gene3D" id="3.40.30.120">
    <property type="match status" value="1"/>
</dbReference>
<dbReference type="GO" id="GO:0016709">
    <property type="term" value="F:oxidoreductase activity, acting on paired donors, with incorporation or reduction of molecular oxygen, NAD(P)H as one donor, and incorporation of one atom of oxygen"/>
    <property type="evidence" value="ECO:0007669"/>
    <property type="project" value="UniProtKB-ARBA"/>
</dbReference>
<dbReference type="InterPro" id="IPR050641">
    <property type="entry name" value="RIFMO-like"/>
</dbReference>
<dbReference type="PRINTS" id="PR00420">
    <property type="entry name" value="RNGMNOXGNASE"/>
</dbReference>
<dbReference type="PANTHER" id="PTHR43004:SF21">
    <property type="entry name" value="FAD-BINDING DOMAIN-CONTAINING PROTEIN-RELATED"/>
    <property type="match status" value="1"/>
</dbReference>